<dbReference type="InParanoid" id="K0KVH6"/>
<dbReference type="Gene3D" id="3.40.250.10">
    <property type="entry name" value="Rhodanese-like domain"/>
    <property type="match status" value="1"/>
</dbReference>
<reference evidence="2 3" key="1">
    <citation type="journal article" date="2012" name="Eukaryot. Cell">
        <title>Draft genome sequence of Wickerhamomyces ciferrii NRRL Y-1031 F-60-10.</title>
        <authorList>
            <person name="Schneider J."/>
            <person name="Andrea H."/>
            <person name="Blom J."/>
            <person name="Jaenicke S."/>
            <person name="Ruckert C."/>
            <person name="Schorsch C."/>
            <person name="Szczepanowski R."/>
            <person name="Farwick M."/>
            <person name="Goesmann A."/>
            <person name="Puhler A."/>
            <person name="Schaffer S."/>
            <person name="Tauch A."/>
            <person name="Kohler T."/>
            <person name="Brinkrolf K."/>
        </authorList>
    </citation>
    <scope>NUCLEOTIDE SEQUENCE [LARGE SCALE GENOMIC DNA]</scope>
    <source>
        <strain evidence="3">ATCC 14091 / BCRC 22168 / CBS 111 / JCM 3599 / NBRC 0793 / NRRL Y-1031 F-60-10</strain>
    </source>
</reference>
<dbReference type="HOGENOM" id="CLU_107716_1_0_1"/>
<organism evidence="2 3">
    <name type="scientific">Wickerhamomyces ciferrii (strain ATCC 14091 / BCRC 22168 / CBS 111 / JCM 3599 / NBRC 0793 / NRRL Y-1031 F-60-10)</name>
    <name type="common">Yeast</name>
    <name type="synonym">Pichia ciferrii</name>
    <dbReference type="NCBI Taxonomy" id="1206466"/>
    <lineage>
        <taxon>Eukaryota</taxon>
        <taxon>Fungi</taxon>
        <taxon>Dikarya</taxon>
        <taxon>Ascomycota</taxon>
        <taxon>Saccharomycotina</taxon>
        <taxon>Saccharomycetes</taxon>
        <taxon>Phaffomycetales</taxon>
        <taxon>Wickerhamomycetaceae</taxon>
        <taxon>Wickerhamomyces</taxon>
    </lineage>
</organism>
<feature type="domain" description="Rhodanese" evidence="1">
    <location>
        <begin position="27"/>
        <end position="125"/>
    </location>
</feature>
<dbReference type="GO" id="GO:0005634">
    <property type="term" value="C:nucleus"/>
    <property type="evidence" value="ECO:0007669"/>
    <property type="project" value="TreeGrafter"/>
</dbReference>
<protein>
    <recommendedName>
        <fullName evidence="1">Rhodanese domain-containing protein</fullName>
    </recommendedName>
</protein>
<dbReference type="STRING" id="1206466.K0KVH6"/>
<evidence type="ECO:0000313" key="2">
    <source>
        <dbReference type="EMBL" id="CCH45148.1"/>
    </source>
</evidence>
<dbReference type="InterPro" id="IPR001763">
    <property type="entry name" value="Rhodanese-like_dom"/>
</dbReference>
<dbReference type="InterPro" id="IPR036873">
    <property type="entry name" value="Rhodanese-like_dom_sf"/>
</dbReference>
<proteinExistence type="predicted"/>
<dbReference type="SUPFAM" id="SSF52821">
    <property type="entry name" value="Rhodanese/Cell cycle control phosphatase"/>
    <property type="match status" value="1"/>
</dbReference>
<dbReference type="PANTHER" id="PTHR10828:SF38">
    <property type="entry name" value="ARSENICAL-RESISTANCE PROTEIN 2-RELATED"/>
    <property type="match status" value="1"/>
</dbReference>
<dbReference type="PANTHER" id="PTHR10828">
    <property type="entry name" value="M-PHASE INDUCER PHOSPHATASE DUAL SPECIFICITY PHOSPHATASE CDC25"/>
    <property type="match status" value="1"/>
</dbReference>
<dbReference type="Pfam" id="PF00581">
    <property type="entry name" value="Rhodanese"/>
    <property type="match status" value="1"/>
</dbReference>
<dbReference type="eggNOG" id="KOG3772">
    <property type="taxonomic scope" value="Eukaryota"/>
</dbReference>
<keyword evidence="3" id="KW-1185">Reference proteome</keyword>
<sequence length="139" mass="15820">MSYSISNLRYIEPQTLRNWFSKGSPTGNGKFSVVDVRDSDHIGGHIKNSLHFPSNRLSDTIQDVINQVENSDDIVFHCALSQQRGPSAAMKFLRSVEDGKLDGKSVWILKGGFTKWQELYGEDQEVTEGYQKDIWKFGY</sequence>
<dbReference type="Proteomes" id="UP000009328">
    <property type="component" value="Unassembled WGS sequence"/>
</dbReference>
<dbReference type="FunCoup" id="K0KVH6">
    <property type="interactions" value="196"/>
</dbReference>
<comment type="caution">
    <text evidence="2">The sequence shown here is derived from an EMBL/GenBank/DDBJ whole genome shotgun (WGS) entry which is preliminary data.</text>
</comment>
<dbReference type="SMART" id="SM00450">
    <property type="entry name" value="RHOD"/>
    <property type="match status" value="1"/>
</dbReference>
<dbReference type="AlphaFoldDB" id="K0KVH6"/>
<dbReference type="EMBL" id="CAIF01000180">
    <property type="protein sequence ID" value="CCH45148.1"/>
    <property type="molecule type" value="Genomic_DNA"/>
</dbReference>
<evidence type="ECO:0000259" key="1">
    <source>
        <dbReference type="PROSITE" id="PS50206"/>
    </source>
</evidence>
<accession>K0KVH6</accession>
<evidence type="ECO:0000313" key="3">
    <source>
        <dbReference type="Proteomes" id="UP000009328"/>
    </source>
</evidence>
<dbReference type="PROSITE" id="PS50206">
    <property type="entry name" value="RHODANESE_3"/>
    <property type="match status" value="1"/>
</dbReference>
<dbReference type="GO" id="GO:0005737">
    <property type="term" value="C:cytoplasm"/>
    <property type="evidence" value="ECO:0007669"/>
    <property type="project" value="TreeGrafter"/>
</dbReference>
<dbReference type="GO" id="GO:0004725">
    <property type="term" value="F:protein tyrosine phosphatase activity"/>
    <property type="evidence" value="ECO:0007669"/>
    <property type="project" value="TreeGrafter"/>
</dbReference>
<gene>
    <name evidence="2" type="ORF">BN7_4727</name>
</gene>
<name>K0KVH6_WICCF</name>